<reference evidence="2 3" key="1">
    <citation type="journal article" date="2018" name="Appl. Microbiol. Biotechnol.">
        <title>Co-cultivation of the strictly anaerobic methanogen Methanosarcina barkeri with aerobic methanotrophs in an oxygen-limited membrane bioreactor.</title>
        <authorList>
            <person name="In 't Zandt M.H."/>
            <person name="van den Bosch T.J.M."/>
            <person name="Rijkers R."/>
            <person name="van Kessel M.A.H.J."/>
            <person name="Jetten M.S.M."/>
            <person name="Welte C.U."/>
        </authorList>
    </citation>
    <scope>NUCLEOTIDE SEQUENCE [LARGE SCALE GENOMIC DNA]</scope>
    <source>
        <strain evidence="2 3">DSM 17706</strain>
    </source>
</reference>
<keyword evidence="1" id="KW-0547">Nucleotide-binding</keyword>
<proteinExistence type="inferred from homology"/>
<evidence type="ECO:0000313" key="2">
    <source>
        <dbReference type="EMBL" id="PWB93483.1"/>
    </source>
</evidence>
<dbReference type="PANTHER" id="PTHR30292">
    <property type="entry name" value="UNCHARACTERIZED PROTEIN YBGL-RELATED"/>
    <property type="match status" value="1"/>
</dbReference>
<dbReference type="RefSeq" id="WP_108917648.1">
    <property type="nucleotide sequence ID" value="NZ_BGJY01000019.1"/>
</dbReference>
<keyword evidence="1" id="KW-0067">ATP-binding</keyword>
<dbReference type="GO" id="GO:0005524">
    <property type="term" value="F:ATP binding"/>
    <property type="evidence" value="ECO:0007669"/>
    <property type="project" value="UniProtKB-UniRule"/>
</dbReference>
<comment type="caution">
    <text evidence="2">The sequence shown here is derived from an EMBL/GenBank/DDBJ whole genome shotgun (WGS) entry which is preliminary data.</text>
</comment>
<dbReference type="InterPro" id="IPR011330">
    <property type="entry name" value="Glyco_hydro/deAcase_b/a-brl"/>
</dbReference>
<comment type="subunit">
    <text evidence="1">Forms a complex composed of PxpA, PxpB and PxpC.</text>
</comment>
<dbReference type="NCBIfam" id="NF003816">
    <property type="entry name" value="PRK05406.1-5"/>
    <property type="match status" value="1"/>
</dbReference>
<keyword evidence="3" id="KW-1185">Reference proteome</keyword>
<sequence length="255" mass="27092">MTIDLNADLGEGFGAWRMGDDEAMLDLVTSANVACGYHAGDPDIMARCFTLAKARGVAIGAHVSFPDLAGFGRRRIPYSAAEVERLVAYQIGAAQALALYSGHRLTYVKCHGALANVAEVEPEIALAVARAMRAVDAGLTLLAIARSEQVAAAEHAGVAIAHEVFADRAYLDDGRLKSRSQKGAVIEDPDWAAARAVNMLSEQAIVTESGKRLPTPIDSICVHGDTAHAVEMTRRLRAALERAGYQLLPFAPSQA</sequence>
<dbReference type="SUPFAM" id="SSF88713">
    <property type="entry name" value="Glycoside hydrolase/deacetylase"/>
    <property type="match status" value="1"/>
</dbReference>
<comment type="function">
    <text evidence="1">Catalyzes the cleavage of 5-oxoproline to form L-glutamate coupled to the hydrolysis of ATP to ADP and inorganic phosphate.</text>
</comment>
<dbReference type="OrthoDB" id="9773478at2"/>
<dbReference type="Pfam" id="PF03746">
    <property type="entry name" value="LamB_YcsF"/>
    <property type="match status" value="1"/>
</dbReference>
<protein>
    <recommendedName>
        <fullName evidence="1">5-oxoprolinase subunit A</fullName>
        <shortName evidence="1">5-OPase subunit A</shortName>
        <ecNumber evidence="1">3.5.2.9</ecNumber>
    </recommendedName>
    <alternativeName>
        <fullName evidence="1">5-oxoprolinase (ATP-hydrolyzing) subunit A</fullName>
    </alternativeName>
</protein>
<comment type="catalytic activity">
    <reaction evidence="1">
        <text>5-oxo-L-proline + ATP + 2 H2O = L-glutamate + ADP + phosphate + H(+)</text>
        <dbReference type="Rhea" id="RHEA:10348"/>
        <dbReference type="ChEBI" id="CHEBI:15377"/>
        <dbReference type="ChEBI" id="CHEBI:15378"/>
        <dbReference type="ChEBI" id="CHEBI:29985"/>
        <dbReference type="ChEBI" id="CHEBI:30616"/>
        <dbReference type="ChEBI" id="CHEBI:43474"/>
        <dbReference type="ChEBI" id="CHEBI:58402"/>
        <dbReference type="ChEBI" id="CHEBI:456216"/>
        <dbReference type="EC" id="3.5.2.9"/>
    </reaction>
</comment>
<dbReference type="NCBIfam" id="NF003814">
    <property type="entry name" value="PRK05406.1-3"/>
    <property type="match status" value="1"/>
</dbReference>
<organism evidence="2 3">
    <name type="scientific">Methylosinus sporium</name>
    <dbReference type="NCBI Taxonomy" id="428"/>
    <lineage>
        <taxon>Bacteria</taxon>
        <taxon>Pseudomonadati</taxon>
        <taxon>Pseudomonadota</taxon>
        <taxon>Alphaproteobacteria</taxon>
        <taxon>Hyphomicrobiales</taxon>
        <taxon>Methylocystaceae</taxon>
        <taxon>Methylosinus</taxon>
    </lineage>
</organism>
<comment type="similarity">
    <text evidence="1">Belongs to the LamB/PxpA family.</text>
</comment>
<keyword evidence="1" id="KW-0378">Hydrolase</keyword>
<dbReference type="InterPro" id="IPR005501">
    <property type="entry name" value="LamB/YcsF/PxpA-like"/>
</dbReference>
<dbReference type="AlphaFoldDB" id="A0A2U1SPF6"/>
<dbReference type="GO" id="GO:0017168">
    <property type="term" value="F:5-oxoprolinase (ATP-hydrolyzing) activity"/>
    <property type="evidence" value="ECO:0007669"/>
    <property type="project" value="UniProtKB-UniRule"/>
</dbReference>
<dbReference type="GO" id="GO:0005975">
    <property type="term" value="P:carbohydrate metabolic process"/>
    <property type="evidence" value="ECO:0007669"/>
    <property type="project" value="InterPro"/>
</dbReference>
<accession>A0A2U1SPF6</accession>
<gene>
    <name evidence="1" type="primary">pxpA</name>
    <name evidence="2" type="ORF">C5689_12710</name>
</gene>
<dbReference type="EMBL" id="PUIV01000020">
    <property type="protein sequence ID" value="PWB93483.1"/>
    <property type="molecule type" value="Genomic_DNA"/>
</dbReference>
<dbReference type="CDD" id="cd10787">
    <property type="entry name" value="LamB_YcsF_like"/>
    <property type="match status" value="1"/>
</dbReference>
<dbReference type="EC" id="3.5.2.9" evidence="1"/>
<name>A0A2U1SPF6_METSR</name>
<dbReference type="Proteomes" id="UP000245137">
    <property type="component" value="Unassembled WGS sequence"/>
</dbReference>
<evidence type="ECO:0000256" key="1">
    <source>
        <dbReference type="HAMAP-Rule" id="MF_00691"/>
    </source>
</evidence>
<evidence type="ECO:0000313" key="3">
    <source>
        <dbReference type="Proteomes" id="UP000245137"/>
    </source>
</evidence>
<dbReference type="Gene3D" id="3.20.20.370">
    <property type="entry name" value="Glycoside hydrolase/deacetylase"/>
    <property type="match status" value="1"/>
</dbReference>
<dbReference type="HAMAP" id="MF_00691">
    <property type="entry name" value="PxpA"/>
    <property type="match status" value="1"/>
</dbReference>
<dbReference type="PANTHER" id="PTHR30292:SF0">
    <property type="entry name" value="5-OXOPROLINASE SUBUNIT A"/>
    <property type="match status" value="1"/>
</dbReference>